<feature type="compositionally biased region" description="Basic and acidic residues" evidence="1">
    <location>
        <begin position="54"/>
        <end position="65"/>
    </location>
</feature>
<sequence>MNDEEIRVLFSGFGFHSLDQLVDAGQSLYDGNTDYDYEYGYGYVYDDDYDSGRITDFESNTHESNDDNESGYKSQSEDEDDDTSYESRGCSGVYTPLTPSSPTTLVSLPSSPSLSSSSSSSSIGEAYIVSQTPDTCLLVTCHGRPRAQIWVHQYSITTTSPIFRAYFNDPNIVTKVQTGPTGQPRYVIPIVWQHVDALLLLLKILNHVPTAFPSPSDLPFATFWQVCLTLQHFEINLVPWFEDYYRYWRGRKMEDGFEQWLVVGKVFEDKEGYARLVARVILEFKGWEGQEWDNKVTLVGPEGRKGPDGEELKVYERWGPSCVFEHMKTEQSRLRASITRLLNSWYTYNVHLKTRKKLICTCSPVEDCILAAKELTSMLKHHKLITYKHHAPSYDGSLLELRLLFQSLEVRPTRGVLGGMAFGNCKVYDSIMKLIRDIDGVLEGVRGVDYNGEGEEVFGIREICRKEMVLPWSMGQVGVGVMCAGLVGTGVGMVAWAGFKMFLRGVGRLEKMIE</sequence>
<dbReference type="AlphaFoldDB" id="A0AAN8RDG4"/>
<dbReference type="EMBL" id="JAVHNR010000003">
    <property type="protein sequence ID" value="KAK6347440.1"/>
    <property type="molecule type" value="Genomic_DNA"/>
</dbReference>
<feature type="transmembrane region" description="Helical" evidence="2">
    <location>
        <begin position="477"/>
        <end position="499"/>
    </location>
</feature>
<keyword evidence="2" id="KW-0472">Membrane</keyword>
<dbReference type="Proteomes" id="UP001313282">
    <property type="component" value="Unassembled WGS sequence"/>
</dbReference>
<name>A0AAN8RDG4_9PEZI</name>
<evidence type="ECO:0000313" key="4">
    <source>
        <dbReference type="Proteomes" id="UP001313282"/>
    </source>
</evidence>
<protein>
    <recommendedName>
        <fullName evidence="5">BTB domain-containing protein</fullName>
    </recommendedName>
</protein>
<feature type="region of interest" description="Disordered" evidence="1">
    <location>
        <begin position="54"/>
        <end position="120"/>
    </location>
</feature>
<feature type="compositionally biased region" description="Low complexity" evidence="1">
    <location>
        <begin position="95"/>
        <end position="120"/>
    </location>
</feature>
<evidence type="ECO:0008006" key="5">
    <source>
        <dbReference type="Google" id="ProtNLM"/>
    </source>
</evidence>
<evidence type="ECO:0000313" key="3">
    <source>
        <dbReference type="EMBL" id="KAK6347440.1"/>
    </source>
</evidence>
<accession>A0AAN8RDG4</accession>
<organism evidence="3 4">
    <name type="scientific">Orbilia javanica</name>
    <dbReference type="NCBI Taxonomy" id="47235"/>
    <lineage>
        <taxon>Eukaryota</taxon>
        <taxon>Fungi</taxon>
        <taxon>Dikarya</taxon>
        <taxon>Ascomycota</taxon>
        <taxon>Pezizomycotina</taxon>
        <taxon>Orbiliomycetes</taxon>
        <taxon>Orbiliales</taxon>
        <taxon>Orbiliaceae</taxon>
        <taxon>Orbilia</taxon>
    </lineage>
</organism>
<proteinExistence type="predicted"/>
<keyword evidence="4" id="KW-1185">Reference proteome</keyword>
<keyword evidence="2" id="KW-1133">Transmembrane helix</keyword>
<reference evidence="3 4" key="1">
    <citation type="submission" date="2019-10" db="EMBL/GenBank/DDBJ databases">
        <authorList>
            <person name="Palmer J.M."/>
        </authorList>
    </citation>
    <scope>NUCLEOTIDE SEQUENCE [LARGE SCALE GENOMIC DNA]</scope>
    <source>
        <strain evidence="3 4">TWF718</strain>
    </source>
</reference>
<evidence type="ECO:0000256" key="2">
    <source>
        <dbReference type="SAM" id="Phobius"/>
    </source>
</evidence>
<evidence type="ECO:0000256" key="1">
    <source>
        <dbReference type="SAM" id="MobiDB-lite"/>
    </source>
</evidence>
<keyword evidence="2" id="KW-0812">Transmembrane</keyword>
<gene>
    <name evidence="3" type="ORF">TWF718_005281</name>
</gene>
<comment type="caution">
    <text evidence="3">The sequence shown here is derived from an EMBL/GenBank/DDBJ whole genome shotgun (WGS) entry which is preliminary data.</text>
</comment>